<dbReference type="GO" id="GO:0005886">
    <property type="term" value="C:plasma membrane"/>
    <property type="evidence" value="ECO:0007669"/>
    <property type="project" value="TreeGrafter"/>
</dbReference>
<evidence type="ECO:0008006" key="4">
    <source>
        <dbReference type="Google" id="ProtNLM"/>
    </source>
</evidence>
<evidence type="ECO:0000256" key="1">
    <source>
        <dbReference type="SAM" id="Phobius"/>
    </source>
</evidence>
<feature type="transmembrane region" description="Helical" evidence="1">
    <location>
        <begin position="131"/>
        <end position="148"/>
    </location>
</feature>
<feature type="transmembrane region" description="Helical" evidence="1">
    <location>
        <begin position="98"/>
        <end position="119"/>
    </location>
</feature>
<dbReference type="EMBL" id="CP042305">
    <property type="protein sequence ID" value="QDZ15426.1"/>
    <property type="molecule type" value="Genomic_DNA"/>
</dbReference>
<keyword evidence="3" id="KW-1185">Reference proteome</keyword>
<gene>
    <name evidence="2" type="ORF">FPZ11_12265</name>
</gene>
<dbReference type="RefSeq" id="WP_146321292.1">
    <property type="nucleotide sequence ID" value="NZ_CP042305.1"/>
</dbReference>
<dbReference type="Proteomes" id="UP000320216">
    <property type="component" value="Chromosome"/>
</dbReference>
<organism evidence="2 3">
    <name type="scientific">Humibacter ginsenosidimutans</name>
    <dbReference type="NCBI Taxonomy" id="2599293"/>
    <lineage>
        <taxon>Bacteria</taxon>
        <taxon>Bacillati</taxon>
        <taxon>Actinomycetota</taxon>
        <taxon>Actinomycetes</taxon>
        <taxon>Micrococcales</taxon>
        <taxon>Microbacteriaceae</taxon>
        <taxon>Humibacter</taxon>
    </lineage>
</organism>
<sequence length="196" mass="20257">MSTAAPERVSPDRYWIVALVRAVVALIAGGFVTFDADHSPHVGLLVFGAFTLLGGIVVGVGGLLLKDAMVKWLFVAQGAFGVVVGVAALALHGTGLGVLLYGVSVWAALTGFAELYSGLRSRHRSDSARDWMVVGGLTAVLALVFLAIPPDSVLAVGLFGAYAVIVGVYLGIGAFTLKFGLSHGEAEHENASENHA</sequence>
<protein>
    <recommendedName>
        <fullName evidence="4">HdeD family acid-resistance protein</fullName>
    </recommendedName>
</protein>
<dbReference type="PANTHER" id="PTHR34989">
    <property type="entry name" value="PROTEIN HDED"/>
    <property type="match status" value="1"/>
</dbReference>
<accession>A0A5B8M506</accession>
<keyword evidence="1" id="KW-0812">Transmembrane</keyword>
<dbReference type="AlphaFoldDB" id="A0A5B8M506"/>
<feature type="transmembrane region" description="Helical" evidence="1">
    <location>
        <begin position="154"/>
        <end position="177"/>
    </location>
</feature>
<dbReference type="InterPro" id="IPR052712">
    <property type="entry name" value="Acid_resist_chaperone_HdeD"/>
</dbReference>
<dbReference type="PANTHER" id="PTHR34989:SF1">
    <property type="entry name" value="PROTEIN HDED"/>
    <property type="match status" value="1"/>
</dbReference>
<dbReference type="OrthoDB" id="5126240at2"/>
<dbReference type="Pfam" id="PF03729">
    <property type="entry name" value="DUF308"/>
    <property type="match status" value="1"/>
</dbReference>
<keyword evidence="1" id="KW-1133">Transmembrane helix</keyword>
<feature type="transmembrane region" description="Helical" evidence="1">
    <location>
        <begin position="72"/>
        <end position="92"/>
    </location>
</feature>
<dbReference type="KEGG" id="huw:FPZ11_12265"/>
<name>A0A5B8M506_9MICO</name>
<feature type="transmembrane region" description="Helical" evidence="1">
    <location>
        <begin position="12"/>
        <end position="32"/>
    </location>
</feature>
<feature type="transmembrane region" description="Helical" evidence="1">
    <location>
        <begin position="44"/>
        <end position="65"/>
    </location>
</feature>
<evidence type="ECO:0000313" key="3">
    <source>
        <dbReference type="Proteomes" id="UP000320216"/>
    </source>
</evidence>
<keyword evidence="1" id="KW-0472">Membrane</keyword>
<evidence type="ECO:0000313" key="2">
    <source>
        <dbReference type="EMBL" id="QDZ15426.1"/>
    </source>
</evidence>
<proteinExistence type="predicted"/>
<dbReference type="InterPro" id="IPR005325">
    <property type="entry name" value="DUF308_memb"/>
</dbReference>
<reference evidence="2 3" key="1">
    <citation type="submission" date="2019-07" db="EMBL/GenBank/DDBJ databases">
        <title>Full genome sequence of Humibacter sp. WJ7-1.</title>
        <authorList>
            <person name="Im W.-T."/>
        </authorList>
    </citation>
    <scope>NUCLEOTIDE SEQUENCE [LARGE SCALE GENOMIC DNA]</scope>
    <source>
        <strain evidence="2 3">WJ7-1</strain>
    </source>
</reference>